<dbReference type="CDD" id="cd00085">
    <property type="entry name" value="HNHc"/>
    <property type="match status" value="1"/>
</dbReference>
<keyword evidence="2" id="KW-0255">Endonuclease</keyword>
<protein>
    <submittedName>
        <fullName evidence="2">HNH endonuclease</fullName>
    </submittedName>
</protein>
<organism evidence="2">
    <name type="scientific">Salinispirillum sp. LH 10-3-1</name>
    <dbReference type="NCBI Taxonomy" id="2952525"/>
    <lineage>
        <taxon>Bacteria</taxon>
        <taxon>Pseudomonadati</taxon>
        <taxon>Pseudomonadota</taxon>
        <taxon>Gammaproteobacteria</taxon>
        <taxon>Oceanospirillales</taxon>
        <taxon>Saccharospirillaceae</taxon>
        <taxon>Salinispirillum</taxon>
    </lineage>
</organism>
<dbReference type="AlphaFoldDB" id="A0AB38YE14"/>
<dbReference type="SMART" id="SM00507">
    <property type="entry name" value="HNHc"/>
    <property type="match status" value="1"/>
</dbReference>
<dbReference type="RefSeq" id="WP_304994703.1">
    <property type="nucleotide sequence ID" value="NZ_CP101717.1"/>
</dbReference>
<dbReference type="Gene3D" id="1.10.30.50">
    <property type="match status" value="1"/>
</dbReference>
<dbReference type="InterPro" id="IPR003615">
    <property type="entry name" value="HNH_nuc"/>
</dbReference>
<dbReference type="PANTHER" id="PTHR33877:SF2">
    <property type="entry name" value="OS07G0170200 PROTEIN"/>
    <property type="match status" value="1"/>
</dbReference>
<proteinExistence type="predicted"/>
<dbReference type="InterPro" id="IPR029471">
    <property type="entry name" value="HNH_5"/>
</dbReference>
<dbReference type="InterPro" id="IPR052892">
    <property type="entry name" value="NA-targeting_endonuclease"/>
</dbReference>
<accession>A0AB38YE14</accession>
<dbReference type="PANTHER" id="PTHR33877">
    <property type="entry name" value="SLL1193 PROTEIN"/>
    <property type="match status" value="1"/>
</dbReference>
<feature type="domain" description="HNH nuclease" evidence="1">
    <location>
        <begin position="77"/>
        <end position="130"/>
    </location>
</feature>
<keyword evidence="2" id="KW-0540">Nuclease</keyword>
<evidence type="ECO:0000313" key="2">
    <source>
        <dbReference type="EMBL" id="WLD57417.1"/>
    </source>
</evidence>
<reference evidence="2" key="1">
    <citation type="submission" date="2022-07" db="EMBL/GenBank/DDBJ databases">
        <title>Complete genome sequence of Salinispirillum sp. LH10-3-1 capable of multiple carbohydrate inversion isolated from a soda lake.</title>
        <authorList>
            <person name="Liu J."/>
            <person name="Zhai Y."/>
            <person name="Zhang H."/>
            <person name="Yang H."/>
            <person name="Qu J."/>
            <person name="Li J."/>
        </authorList>
    </citation>
    <scope>NUCLEOTIDE SEQUENCE</scope>
    <source>
        <strain evidence="2">LH 10-3-1</strain>
    </source>
</reference>
<dbReference type="GO" id="GO:0004519">
    <property type="term" value="F:endonuclease activity"/>
    <property type="evidence" value="ECO:0007669"/>
    <property type="project" value="UniProtKB-KW"/>
</dbReference>
<sequence length="184" mass="20743">MPDRIMRLTKSGLPIAWLSRECAATLYAREQVLWSLGDTLIRMHGGTGRSGRQSFLDIAPIVACSGDHPADAAVPHLTNSVLFRRDHHMCLYCGTVHQPAMLTRDHVVPRVQGGRDHWTNVVTACRGCNQHKGGLTPEQAGMPLLAVPFKPNLFEFMYLANRHIRGDQMEYLRRRFSGRRDWAA</sequence>
<keyword evidence="2" id="KW-0378">Hydrolase</keyword>
<dbReference type="EMBL" id="CP101717">
    <property type="protein sequence ID" value="WLD57417.1"/>
    <property type="molecule type" value="Genomic_DNA"/>
</dbReference>
<evidence type="ECO:0000259" key="1">
    <source>
        <dbReference type="SMART" id="SM00507"/>
    </source>
</evidence>
<name>A0AB38YE14_9GAMM</name>
<gene>
    <name evidence="2" type="ORF">NFC81_11935</name>
</gene>
<dbReference type="Pfam" id="PF14279">
    <property type="entry name" value="HNH_5"/>
    <property type="match status" value="1"/>
</dbReference>